<dbReference type="Proteomes" id="UP000587415">
    <property type="component" value="Unassembled WGS sequence"/>
</dbReference>
<reference evidence="1 2" key="1">
    <citation type="submission" date="2020-03" db="EMBL/GenBank/DDBJ databases">
        <title>Genomic Encyclopedia of Type Strains, Phase IV (KMG-IV): sequencing the most valuable type-strain genomes for metagenomic binning, comparative biology and taxonomic classification.</title>
        <authorList>
            <person name="Goeker M."/>
        </authorList>
    </citation>
    <scope>NUCLEOTIDE SEQUENCE [LARGE SCALE GENOMIC DNA]</scope>
    <source>
        <strain evidence="1 2">DSM 4736</strain>
    </source>
</reference>
<evidence type="ECO:0000313" key="2">
    <source>
        <dbReference type="Proteomes" id="UP000587415"/>
    </source>
</evidence>
<dbReference type="RefSeq" id="WP_168045432.1">
    <property type="nucleotide sequence ID" value="NZ_JAATJM010000001.1"/>
</dbReference>
<protein>
    <submittedName>
        <fullName evidence="1">Uncharacterized protein</fullName>
    </submittedName>
</protein>
<sequence>MTRFRDPQTCRRALREIGEIAAVAGLEGGQMTDQEALQSIAAIAEWVLDEAPGARADCGDVVRRLERMTAGVDFEALGDREAQALFGEVLGVLEGETSAGA</sequence>
<accession>A0A7X6BN45</accession>
<evidence type="ECO:0000313" key="1">
    <source>
        <dbReference type="EMBL" id="NJC40564.1"/>
    </source>
</evidence>
<organism evidence="1 2">
    <name type="scientific">Brevundimonas alba</name>
    <dbReference type="NCBI Taxonomy" id="74314"/>
    <lineage>
        <taxon>Bacteria</taxon>
        <taxon>Pseudomonadati</taxon>
        <taxon>Pseudomonadota</taxon>
        <taxon>Alphaproteobacteria</taxon>
        <taxon>Caulobacterales</taxon>
        <taxon>Caulobacteraceae</taxon>
        <taxon>Brevundimonas</taxon>
    </lineage>
</organism>
<dbReference type="EMBL" id="JAATJM010000001">
    <property type="protein sequence ID" value="NJC40564.1"/>
    <property type="molecule type" value="Genomic_DNA"/>
</dbReference>
<proteinExistence type="predicted"/>
<name>A0A7X6BN45_9CAUL</name>
<gene>
    <name evidence="1" type="ORF">GGQ87_000822</name>
</gene>
<comment type="caution">
    <text evidence="1">The sequence shown here is derived from an EMBL/GenBank/DDBJ whole genome shotgun (WGS) entry which is preliminary data.</text>
</comment>
<dbReference type="AlphaFoldDB" id="A0A7X6BN45"/>
<keyword evidence="2" id="KW-1185">Reference proteome</keyword>